<dbReference type="PANTHER" id="PTHR42720:SF1">
    <property type="entry name" value="GLYCEROL 3-PHOSPHATE OXIDASE"/>
    <property type="match status" value="1"/>
</dbReference>
<dbReference type="Pfam" id="PF04324">
    <property type="entry name" value="Fer2_BFD"/>
    <property type="match status" value="1"/>
</dbReference>
<gene>
    <name evidence="4" type="ordered locus">Veis_1678</name>
</gene>
<dbReference type="HOGENOM" id="CLU_024775_3_1_4"/>
<dbReference type="AlphaFoldDB" id="A1WIH6"/>
<organism evidence="4 5">
    <name type="scientific">Verminephrobacter eiseniae (strain EF01-2)</name>
    <dbReference type="NCBI Taxonomy" id="391735"/>
    <lineage>
        <taxon>Bacteria</taxon>
        <taxon>Pseudomonadati</taxon>
        <taxon>Pseudomonadota</taxon>
        <taxon>Betaproteobacteria</taxon>
        <taxon>Burkholderiales</taxon>
        <taxon>Comamonadaceae</taxon>
        <taxon>Verminephrobacter</taxon>
    </lineage>
</organism>
<evidence type="ECO:0000313" key="4">
    <source>
        <dbReference type="EMBL" id="ABM57433.1"/>
    </source>
</evidence>
<dbReference type="InterPro" id="IPR052745">
    <property type="entry name" value="G3P_Oxidase/Oxidoreductase"/>
</dbReference>
<evidence type="ECO:0000259" key="3">
    <source>
        <dbReference type="Pfam" id="PF04324"/>
    </source>
</evidence>
<dbReference type="STRING" id="391735.Veis_1678"/>
<dbReference type="PANTHER" id="PTHR42720">
    <property type="entry name" value="GLYCEROL-3-PHOSPHATE DEHYDROGENASE"/>
    <property type="match status" value="1"/>
</dbReference>
<dbReference type="GeneID" id="76460287"/>
<dbReference type="CDD" id="cd19946">
    <property type="entry name" value="GlpA-like_Fer2_BFD-like"/>
    <property type="match status" value="1"/>
</dbReference>
<feature type="domain" description="BFD-like [2Fe-2S]-binding" evidence="3">
    <location>
        <begin position="395"/>
        <end position="446"/>
    </location>
</feature>
<dbReference type="Pfam" id="PF01266">
    <property type="entry name" value="DAO"/>
    <property type="match status" value="1"/>
</dbReference>
<evidence type="ECO:0000259" key="2">
    <source>
        <dbReference type="Pfam" id="PF01266"/>
    </source>
</evidence>
<dbReference type="InterPro" id="IPR007419">
    <property type="entry name" value="BFD-like_2Fe2S-bd_dom"/>
</dbReference>
<name>A1WIH6_VEREI</name>
<dbReference type="InterPro" id="IPR006076">
    <property type="entry name" value="FAD-dep_OxRdtase"/>
</dbReference>
<feature type="domain" description="FAD dependent oxidoreductase" evidence="2">
    <location>
        <begin position="7"/>
        <end position="356"/>
    </location>
</feature>
<accession>A1WIH6</accession>
<keyword evidence="5" id="KW-1185">Reference proteome</keyword>
<dbReference type="OrthoDB" id="9801699at2"/>
<proteinExistence type="predicted"/>
<reference evidence="5" key="1">
    <citation type="submission" date="2006-12" db="EMBL/GenBank/DDBJ databases">
        <title>Complete sequence of chromosome 1 of Verminephrobacter eiseniae EF01-2.</title>
        <authorList>
            <person name="Copeland A."/>
            <person name="Lucas S."/>
            <person name="Lapidus A."/>
            <person name="Barry K."/>
            <person name="Detter J.C."/>
            <person name="Glavina del Rio T."/>
            <person name="Dalin E."/>
            <person name="Tice H."/>
            <person name="Pitluck S."/>
            <person name="Chertkov O."/>
            <person name="Brettin T."/>
            <person name="Bruce D."/>
            <person name="Han C."/>
            <person name="Tapia R."/>
            <person name="Gilna P."/>
            <person name="Schmutz J."/>
            <person name="Larimer F."/>
            <person name="Land M."/>
            <person name="Hauser L."/>
            <person name="Kyrpides N."/>
            <person name="Kim E."/>
            <person name="Stahl D."/>
            <person name="Richardson P."/>
        </authorList>
    </citation>
    <scope>NUCLEOTIDE SEQUENCE [LARGE SCALE GENOMIC DNA]</scope>
    <source>
        <strain evidence="5">EF01-2</strain>
    </source>
</reference>
<dbReference type="KEGG" id="vei:Veis_1678"/>
<protein>
    <submittedName>
        <fullName evidence="4">FAD dependent oxidoreductase</fullName>
    </submittedName>
</protein>
<dbReference type="eggNOG" id="COG0579">
    <property type="taxonomic scope" value="Bacteria"/>
</dbReference>
<dbReference type="Gene3D" id="1.10.10.1100">
    <property type="entry name" value="BFD-like [2Fe-2S]-binding domain"/>
    <property type="match status" value="1"/>
</dbReference>
<dbReference type="EMBL" id="CP000542">
    <property type="protein sequence ID" value="ABM57433.1"/>
    <property type="molecule type" value="Genomic_DNA"/>
</dbReference>
<dbReference type="Proteomes" id="UP000000374">
    <property type="component" value="Chromosome"/>
</dbReference>
<dbReference type="Gene3D" id="3.30.9.10">
    <property type="entry name" value="D-Amino Acid Oxidase, subunit A, domain 2"/>
    <property type="match status" value="1"/>
</dbReference>
<dbReference type="InterPro" id="IPR036188">
    <property type="entry name" value="FAD/NAD-bd_sf"/>
</dbReference>
<dbReference type="Gene3D" id="3.50.50.60">
    <property type="entry name" value="FAD/NAD(P)-binding domain"/>
    <property type="match status" value="1"/>
</dbReference>
<keyword evidence="1" id="KW-0560">Oxidoreductase</keyword>
<dbReference type="RefSeq" id="WP_011809440.1">
    <property type="nucleotide sequence ID" value="NC_008786.1"/>
</dbReference>
<sequence>MSEPAFDVAVIGAGVVGCAVARRFVLGGARVLLLEKGADLLSGASKANSAILHTGFDAPGGSLELACMQRGYAEYMQIAQALNLPVLETGALVAAWSDQEFERLAQLHAQASDNGVHDVQRLDRAEMLAREPHIAPSVRGGLLVPGEHVIDPWSAPLAYLRQAVENGGRAVFDAPLLAGRRVGAQWRLHSARGHFRARCVVNCAGLWGDRVEAMLLGQASFQIKPRKGQFVVFDKSASALLRSILLPVPGEHSKGIVLTRTVFGNLLVGPTAEEQEDRSRATVERAALQRLIDKAGQLLPALRTMPVTAVYAGLRPASEKKEYRLHLQADAGYFAVGGIRSTGLTAALGLAAHVFDRLRPCLPDLAPPDRVLCSPVPNLAEHRERDWEKPGDNDIVCHCERVTRREIEAALTGPVPALDLGGLKRRTRVCMGRCQGFHCAARVAELSAGHFHAPLALATLDRHG</sequence>
<dbReference type="SUPFAM" id="SSF51905">
    <property type="entry name" value="FAD/NAD(P)-binding domain"/>
    <property type="match status" value="1"/>
</dbReference>
<dbReference type="SUPFAM" id="SSF54373">
    <property type="entry name" value="FAD-linked reductases, C-terminal domain"/>
    <property type="match status" value="1"/>
</dbReference>
<evidence type="ECO:0000256" key="1">
    <source>
        <dbReference type="ARBA" id="ARBA00023002"/>
    </source>
</evidence>
<evidence type="ECO:0000313" key="5">
    <source>
        <dbReference type="Proteomes" id="UP000000374"/>
    </source>
</evidence>
<dbReference type="GO" id="GO:0016491">
    <property type="term" value="F:oxidoreductase activity"/>
    <property type="evidence" value="ECO:0007669"/>
    <property type="project" value="UniProtKB-KW"/>
</dbReference>
<dbReference type="InterPro" id="IPR041854">
    <property type="entry name" value="BFD-like_2Fe2S-bd_dom_sf"/>
</dbReference>